<reference evidence="2" key="1">
    <citation type="submission" date="2013-05" db="EMBL/GenBank/DDBJ databases">
        <title>The Genome sequence of Mucor circinelloides f. circinelloides 1006PhL.</title>
        <authorList>
            <consortium name="The Broad Institute Genomics Platform"/>
            <person name="Cuomo C."/>
            <person name="Earl A."/>
            <person name="Findley K."/>
            <person name="Lee S.C."/>
            <person name="Walker B."/>
            <person name="Young S."/>
            <person name="Zeng Q."/>
            <person name="Gargeya S."/>
            <person name="Fitzgerald M."/>
            <person name="Haas B."/>
            <person name="Abouelleil A."/>
            <person name="Allen A.W."/>
            <person name="Alvarado L."/>
            <person name="Arachchi H.M."/>
            <person name="Berlin A.M."/>
            <person name="Chapman S.B."/>
            <person name="Gainer-Dewar J."/>
            <person name="Goldberg J."/>
            <person name="Griggs A."/>
            <person name="Gujja S."/>
            <person name="Hansen M."/>
            <person name="Howarth C."/>
            <person name="Imamovic A."/>
            <person name="Ireland A."/>
            <person name="Larimer J."/>
            <person name="McCowan C."/>
            <person name="Murphy C."/>
            <person name="Pearson M."/>
            <person name="Poon T.W."/>
            <person name="Priest M."/>
            <person name="Roberts A."/>
            <person name="Saif S."/>
            <person name="Shea T."/>
            <person name="Sisk P."/>
            <person name="Sykes S."/>
            <person name="Wortman J."/>
            <person name="Nusbaum C."/>
            <person name="Birren B."/>
        </authorList>
    </citation>
    <scope>NUCLEOTIDE SEQUENCE [LARGE SCALE GENOMIC DNA]</scope>
    <source>
        <strain evidence="2">1006PhL</strain>
    </source>
</reference>
<dbReference type="EMBL" id="KE123896">
    <property type="protein sequence ID" value="EPB93133.1"/>
    <property type="molecule type" value="Genomic_DNA"/>
</dbReference>
<organism evidence="1 2">
    <name type="scientific">Mucor circinelloides f. circinelloides (strain 1006PhL)</name>
    <name type="common">Mucormycosis agent</name>
    <name type="synonym">Calyptromyces circinelloides</name>
    <dbReference type="NCBI Taxonomy" id="1220926"/>
    <lineage>
        <taxon>Eukaryota</taxon>
        <taxon>Fungi</taxon>
        <taxon>Fungi incertae sedis</taxon>
        <taxon>Mucoromycota</taxon>
        <taxon>Mucoromycotina</taxon>
        <taxon>Mucoromycetes</taxon>
        <taxon>Mucorales</taxon>
        <taxon>Mucorineae</taxon>
        <taxon>Mucoraceae</taxon>
        <taxon>Mucor</taxon>
    </lineage>
</organism>
<dbReference type="InParanoid" id="S2KC93"/>
<dbReference type="Proteomes" id="UP000014254">
    <property type="component" value="Unassembled WGS sequence"/>
</dbReference>
<accession>S2KC93</accession>
<dbReference type="AlphaFoldDB" id="S2KC93"/>
<evidence type="ECO:0000313" key="1">
    <source>
        <dbReference type="EMBL" id="EPB93133.1"/>
    </source>
</evidence>
<sequence>MPRTNARYFQRTACNLPLCTKGFKSLRLSVVKIGLHAFRTIKPQRICLHLQKS</sequence>
<proteinExistence type="predicted"/>
<keyword evidence="2" id="KW-1185">Reference proteome</keyword>
<name>S2KC93_MUCC1</name>
<gene>
    <name evidence="1" type="ORF">HMPREF1544_00207</name>
</gene>
<dbReference type="VEuPathDB" id="FungiDB:HMPREF1544_00207"/>
<evidence type="ECO:0000313" key="2">
    <source>
        <dbReference type="Proteomes" id="UP000014254"/>
    </source>
</evidence>
<protein>
    <submittedName>
        <fullName evidence="1">Uncharacterized protein</fullName>
    </submittedName>
</protein>